<feature type="domain" description="GGDEF" evidence="3">
    <location>
        <begin position="162"/>
        <end position="295"/>
    </location>
</feature>
<dbReference type="GO" id="GO:0005886">
    <property type="term" value="C:plasma membrane"/>
    <property type="evidence" value="ECO:0007669"/>
    <property type="project" value="TreeGrafter"/>
</dbReference>
<dbReference type="PROSITE" id="PS50887">
    <property type="entry name" value="GGDEF"/>
    <property type="match status" value="1"/>
</dbReference>
<dbReference type="NCBIfam" id="TIGR00254">
    <property type="entry name" value="GGDEF"/>
    <property type="match status" value="1"/>
</dbReference>
<proteinExistence type="predicted"/>
<dbReference type="NCBIfam" id="NF007380">
    <property type="entry name" value="PRK09894.1"/>
    <property type="match status" value="1"/>
</dbReference>
<dbReference type="InterPro" id="IPR025991">
    <property type="entry name" value="Chemoreceptor_zinc-bind_dom"/>
</dbReference>
<dbReference type="InterPro" id="IPR000160">
    <property type="entry name" value="GGDEF_dom"/>
</dbReference>
<sequence>MVIPNISDEFMRMALRELEQAAYHHEQWAEKLHGTLVCRAVPDEMDLRADAHCQCRFGQWYYQTGSIALKNHPGFLEIGIEHERMHKCAAHLLRSLTDGRVVARADYERFVGALKRMNLEMSSVRDELQRALFNLDPLTGAPSRIGMLSALREQQEFVRRSHVCVVAMLDLDHFKSVNDNYGHLVGDTVLVEVARWIMARLRPYDKIYRYGGEEFLISLPDTDAATGGEILNRFIEGIAALPFTAEGKAGFSVTASVGLADLHPHLPVERSIERADRALYLAKAQGRNRVVTWDAVMDEMPAGPEKSA</sequence>
<dbReference type="Gene3D" id="1.20.120.30">
    <property type="entry name" value="Aspartate receptor, ligand-binding domain"/>
    <property type="match status" value="1"/>
</dbReference>
<dbReference type="AlphaFoldDB" id="A0A376AIY1"/>
<dbReference type="STRING" id="1336235.GCA_000518785_00945"/>
<dbReference type="CDD" id="cd01949">
    <property type="entry name" value="GGDEF"/>
    <property type="match status" value="1"/>
</dbReference>
<gene>
    <name evidence="4" type="ORF">RHIZ70_3348</name>
</gene>
<dbReference type="SUPFAM" id="SSF55073">
    <property type="entry name" value="Nucleotide cyclase"/>
    <property type="match status" value="1"/>
</dbReference>
<reference evidence="5" key="1">
    <citation type="submission" date="2018-07" db="EMBL/GenBank/DDBJ databases">
        <authorList>
            <person name="Peiro R."/>
            <person name="Begona"/>
            <person name="Cbmso G."/>
            <person name="Lopez M."/>
            <person name="Gonzalez S."/>
        </authorList>
    </citation>
    <scope>NUCLEOTIDE SEQUENCE [LARGE SCALE GENOMIC DNA]</scope>
</reference>
<name>A0A376AIY1_9HYPH</name>
<evidence type="ECO:0000256" key="2">
    <source>
        <dbReference type="ARBA" id="ARBA00034247"/>
    </source>
</evidence>
<protein>
    <recommendedName>
        <fullName evidence="1">diguanylate cyclase</fullName>
        <ecNumber evidence="1">2.7.7.65</ecNumber>
    </recommendedName>
</protein>
<dbReference type="SMART" id="SM00267">
    <property type="entry name" value="GGDEF"/>
    <property type="match status" value="1"/>
</dbReference>
<dbReference type="Pfam" id="PF13682">
    <property type="entry name" value="CZB"/>
    <property type="match status" value="1"/>
</dbReference>
<dbReference type="Gene3D" id="3.30.70.270">
    <property type="match status" value="1"/>
</dbReference>
<dbReference type="InterPro" id="IPR043128">
    <property type="entry name" value="Rev_trsase/Diguanyl_cyclase"/>
</dbReference>
<dbReference type="PANTHER" id="PTHR45138:SF9">
    <property type="entry name" value="DIGUANYLATE CYCLASE DGCM-RELATED"/>
    <property type="match status" value="1"/>
</dbReference>
<dbReference type="GO" id="GO:0043709">
    <property type="term" value="P:cell adhesion involved in single-species biofilm formation"/>
    <property type="evidence" value="ECO:0007669"/>
    <property type="project" value="TreeGrafter"/>
</dbReference>
<dbReference type="FunFam" id="3.30.70.270:FF:000001">
    <property type="entry name" value="Diguanylate cyclase domain protein"/>
    <property type="match status" value="1"/>
</dbReference>
<accession>A0A376AIY1</accession>
<evidence type="ECO:0000313" key="4">
    <source>
        <dbReference type="EMBL" id="SSC67640.1"/>
    </source>
</evidence>
<dbReference type="InterPro" id="IPR029787">
    <property type="entry name" value="Nucleotide_cyclase"/>
</dbReference>
<comment type="catalytic activity">
    <reaction evidence="2">
        <text>2 GTP = 3',3'-c-di-GMP + 2 diphosphate</text>
        <dbReference type="Rhea" id="RHEA:24898"/>
        <dbReference type="ChEBI" id="CHEBI:33019"/>
        <dbReference type="ChEBI" id="CHEBI:37565"/>
        <dbReference type="ChEBI" id="CHEBI:58805"/>
        <dbReference type="EC" id="2.7.7.65"/>
    </reaction>
</comment>
<dbReference type="GO" id="GO:1902201">
    <property type="term" value="P:negative regulation of bacterial-type flagellum-dependent cell motility"/>
    <property type="evidence" value="ECO:0007669"/>
    <property type="project" value="TreeGrafter"/>
</dbReference>
<dbReference type="PANTHER" id="PTHR45138">
    <property type="entry name" value="REGULATORY COMPONENTS OF SENSORY TRANSDUCTION SYSTEM"/>
    <property type="match status" value="1"/>
</dbReference>
<dbReference type="InterPro" id="IPR050469">
    <property type="entry name" value="Diguanylate_Cyclase"/>
</dbReference>
<keyword evidence="5" id="KW-1185">Reference proteome</keyword>
<dbReference type="RefSeq" id="WP_181903993.1">
    <property type="nucleotide sequence ID" value="NZ_UEYP01000004.1"/>
</dbReference>
<dbReference type="Pfam" id="PF00990">
    <property type="entry name" value="GGDEF"/>
    <property type="match status" value="1"/>
</dbReference>
<evidence type="ECO:0000313" key="5">
    <source>
        <dbReference type="Proteomes" id="UP000254764"/>
    </source>
</evidence>
<evidence type="ECO:0000256" key="1">
    <source>
        <dbReference type="ARBA" id="ARBA00012528"/>
    </source>
</evidence>
<evidence type="ECO:0000259" key="3">
    <source>
        <dbReference type="PROSITE" id="PS50887"/>
    </source>
</evidence>
<dbReference type="GO" id="GO:0052621">
    <property type="term" value="F:diguanylate cyclase activity"/>
    <property type="evidence" value="ECO:0007669"/>
    <property type="project" value="UniProtKB-EC"/>
</dbReference>
<organism evidence="4 5">
    <name type="scientific">Ciceribacter selenitireducens ATCC BAA-1503</name>
    <dbReference type="NCBI Taxonomy" id="1336235"/>
    <lineage>
        <taxon>Bacteria</taxon>
        <taxon>Pseudomonadati</taxon>
        <taxon>Pseudomonadota</taxon>
        <taxon>Alphaproteobacteria</taxon>
        <taxon>Hyphomicrobiales</taxon>
        <taxon>Rhizobiaceae</taxon>
        <taxon>Ciceribacter</taxon>
    </lineage>
</organism>
<dbReference type="EC" id="2.7.7.65" evidence="1"/>
<dbReference type="EMBL" id="UEYP01000004">
    <property type="protein sequence ID" value="SSC67640.1"/>
    <property type="molecule type" value="Genomic_DNA"/>
</dbReference>
<dbReference type="Proteomes" id="UP000254764">
    <property type="component" value="Unassembled WGS sequence"/>
</dbReference>